<dbReference type="EMBL" id="PRLP01000007">
    <property type="protein sequence ID" value="PPC79011.1"/>
    <property type="molecule type" value="Genomic_DNA"/>
</dbReference>
<name>A0A2S5KVX9_9PROT</name>
<evidence type="ECO:0000256" key="1">
    <source>
        <dbReference type="SAM" id="Phobius"/>
    </source>
</evidence>
<dbReference type="AlphaFoldDB" id="A0A2S5KVX9"/>
<gene>
    <name evidence="2" type="ORF">C4K68_02315</name>
</gene>
<keyword evidence="1" id="KW-0812">Transmembrane</keyword>
<dbReference type="PIRSF" id="PIRSF029693">
    <property type="entry name" value="UCP029693"/>
    <property type="match status" value="1"/>
</dbReference>
<dbReference type="Proteomes" id="UP000238196">
    <property type="component" value="Unassembled WGS sequence"/>
</dbReference>
<keyword evidence="1" id="KW-1133">Transmembrane helix</keyword>
<dbReference type="InterPro" id="IPR016936">
    <property type="entry name" value="UCP029693"/>
</dbReference>
<keyword evidence="1" id="KW-0472">Membrane</keyword>
<organism evidence="2 3">
    <name type="scientific">Proteobacteria bacterium 228</name>
    <dbReference type="NCBI Taxonomy" id="2083153"/>
    <lineage>
        <taxon>Bacteria</taxon>
        <taxon>Pseudomonadati</taxon>
        <taxon>Pseudomonadota</taxon>
    </lineage>
</organism>
<proteinExistence type="predicted"/>
<sequence>MLDRLLVWLFPEEGRLWLRWGIAAVAIYLLGAVLVGLYWSANPDSFDPVAEAKVMAEQRGQEKVVNGYTTTATLINVADILLHKPGGYLHNDIFPPGVWLDNTRAWEFGVVVQVRDMARALRKDFSRSQSQSREQTDLTVAEPQFSFSTDSWMLPSTESQYQEGINALYRYLDKLSNPTNGNAEFFARADNLNNWLGDVSTRLGSLSQRLSASVGQRVVNTDQLEPGSDEAATEDQTVKTPWLEIDNVFYEARGTTWALLEFLRAVEHDFGPALAKKNALVSLRQVIRELEGTQETVWSPMILNGSGFGLFANHSLVMANYISRANAAIIDLRELLSKG</sequence>
<evidence type="ECO:0000313" key="2">
    <source>
        <dbReference type="EMBL" id="PPC79011.1"/>
    </source>
</evidence>
<comment type="caution">
    <text evidence="2">The sequence shown here is derived from an EMBL/GenBank/DDBJ whole genome shotgun (WGS) entry which is preliminary data.</text>
</comment>
<feature type="transmembrane region" description="Helical" evidence="1">
    <location>
        <begin position="20"/>
        <end position="39"/>
    </location>
</feature>
<protein>
    <submittedName>
        <fullName evidence="2">DUF2333 domain-containing protein</fullName>
    </submittedName>
</protein>
<dbReference type="OrthoDB" id="5821246at2"/>
<reference evidence="2 3" key="1">
    <citation type="submission" date="2018-02" db="EMBL/GenBank/DDBJ databases">
        <title>novel marine gammaproteobacteria from coastal saline agro ecosystem.</title>
        <authorList>
            <person name="Krishnan R."/>
            <person name="Ramesh Kumar N."/>
        </authorList>
    </citation>
    <scope>NUCLEOTIDE SEQUENCE [LARGE SCALE GENOMIC DNA]</scope>
    <source>
        <strain evidence="2 3">228</strain>
    </source>
</reference>
<evidence type="ECO:0000313" key="3">
    <source>
        <dbReference type="Proteomes" id="UP000238196"/>
    </source>
</evidence>
<dbReference type="Pfam" id="PF10095">
    <property type="entry name" value="DUF2333"/>
    <property type="match status" value="1"/>
</dbReference>
<accession>A0A2S5KVX9</accession>